<reference evidence="2 3" key="1">
    <citation type="submission" date="2014-07" db="EMBL/GenBank/DDBJ databases">
        <title>Whole Genome Sequence of the Amycolatopsis methanolica 239.</title>
        <authorList>
            <person name="Tang B."/>
        </authorList>
    </citation>
    <scope>NUCLEOTIDE SEQUENCE [LARGE SCALE GENOMIC DNA]</scope>
    <source>
        <strain evidence="2 3">239</strain>
    </source>
</reference>
<organism evidence="2 3">
    <name type="scientific">Amycolatopsis methanolica 239</name>
    <dbReference type="NCBI Taxonomy" id="1068978"/>
    <lineage>
        <taxon>Bacteria</taxon>
        <taxon>Bacillati</taxon>
        <taxon>Actinomycetota</taxon>
        <taxon>Actinomycetes</taxon>
        <taxon>Pseudonocardiales</taxon>
        <taxon>Pseudonocardiaceae</taxon>
        <taxon>Amycolatopsis</taxon>
        <taxon>Amycolatopsis methanolica group</taxon>
    </lineage>
</organism>
<feature type="chain" id="PRO_5001715374" evidence="1">
    <location>
        <begin position="23"/>
        <end position="246"/>
    </location>
</feature>
<evidence type="ECO:0000313" key="3">
    <source>
        <dbReference type="Proteomes" id="UP000062973"/>
    </source>
</evidence>
<dbReference type="AlphaFoldDB" id="A0A076N7L6"/>
<keyword evidence="1" id="KW-0732">Signal</keyword>
<name>A0A076N7L6_AMYME</name>
<dbReference type="eggNOG" id="ENOG50333PP">
    <property type="taxonomic scope" value="Bacteria"/>
</dbReference>
<feature type="signal peptide" evidence="1">
    <location>
        <begin position="1"/>
        <end position="22"/>
    </location>
</feature>
<dbReference type="EMBL" id="CP009110">
    <property type="protein sequence ID" value="AIJ26017.1"/>
    <property type="molecule type" value="Genomic_DNA"/>
</dbReference>
<accession>A0A076N7L6</accession>
<proteinExistence type="predicted"/>
<dbReference type="InterPro" id="IPR001695">
    <property type="entry name" value="Lysyl_oxidase"/>
</dbReference>
<dbReference type="STRING" id="1068978.AMETH_5925"/>
<dbReference type="Proteomes" id="UP000062973">
    <property type="component" value="Chromosome"/>
</dbReference>
<protein>
    <submittedName>
        <fullName evidence="2">Putative secreted protein</fullName>
    </submittedName>
</protein>
<dbReference type="Pfam" id="PF01186">
    <property type="entry name" value="Lysyl_oxidase"/>
    <property type="match status" value="1"/>
</dbReference>
<dbReference type="RefSeq" id="WP_017984853.1">
    <property type="nucleotide sequence ID" value="NZ_AQUL01000001.1"/>
</dbReference>
<dbReference type="GO" id="GO:0005507">
    <property type="term" value="F:copper ion binding"/>
    <property type="evidence" value="ECO:0007669"/>
    <property type="project" value="InterPro"/>
</dbReference>
<dbReference type="KEGG" id="amq:AMETH_5925"/>
<evidence type="ECO:0000256" key="1">
    <source>
        <dbReference type="SAM" id="SignalP"/>
    </source>
</evidence>
<keyword evidence="3" id="KW-1185">Reference proteome</keyword>
<sequence>MLRRIGLLALAAVLFVPGVASAEEELRPDLGMAPLTDLKVTTSPTGQQQLRFSATIVNVGRGPFEVEASRVSVDAPFRVVQRVARADGSRADVGVPAGLVYGGDGHDHWHIRDLETYQLVRLDGGVVSVAAKAGFCFYDTSSYRRSLPGAPRSKVYLESDCGDRGSLTVTMGLSVGWADRYASTLPDQFVDITGIPDGRYRLIATADAQGHFTEADRTNNATWVDLSLTSRNGRTSVRVLAHGPSA</sequence>
<dbReference type="PATRIC" id="fig|1068978.7.peg.6360"/>
<evidence type="ECO:0000313" key="2">
    <source>
        <dbReference type="EMBL" id="AIJ26017.1"/>
    </source>
</evidence>
<dbReference type="OrthoDB" id="914406at2"/>
<dbReference type="HOGENOM" id="CLU_1127248_0_0_11"/>
<dbReference type="GO" id="GO:0016641">
    <property type="term" value="F:oxidoreductase activity, acting on the CH-NH2 group of donors, oxygen as acceptor"/>
    <property type="evidence" value="ECO:0007669"/>
    <property type="project" value="InterPro"/>
</dbReference>
<gene>
    <name evidence="2" type="ORF">AMETH_5925</name>
</gene>